<evidence type="ECO:0000313" key="3">
    <source>
        <dbReference type="Proteomes" id="UP000028725"/>
    </source>
</evidence>
<proteinExistence type="predicted"/>
<protein>
    <submittedName>
        <fullName evidence="2">Putative lipoprotein</fullName>
    </submittedName>
</protein>
<evidence type="ECO:0000313" key="2">
    <source>
        <dbReference type="EMBL" id="KFE70224.1"/>
    </source>
</evidence>
<name>A0A085WRB1_9BACT</name>
<dbReference type="RefSeq" id="WP_240486591.1">
    <property type="nucleotide sequence ID" value="NZ_JMCB01000003.1"/>
</dbReference>
<dbReference type="Proteomes" id="UP000028725">
    <property type="component" value="Unassembled WGS sequence"/>
</dbReference>
<organism evidence="2 3">
    <name type="scientific">Hyalangium minutum</name>
    <dbReference type="NCBI Taxonomy" id="394096"/>
    <lineage>
        <taxon>Bacteria</taxon>
        <taxon>Pseudomonadati</taxon>
        <taxon>Myxococcota</taxon>
        <taxon>Myxococcia</taxon>
        <taxon>Myxococcales</taxon>
        <taxon>Cystobacterineae</taxon>
        <taxon>Archangiaceae</taxon>
        <taxon>Hyalangium</taxon>
    </lineage>
</organism>
<dbReference type="AlphaFoldDB" id="A0A085WRB1"/>
<keyword evidence="2" id="KW-0449">Lipoprotein</keyword>
<gene>
    <name evidence="2" type="ORF">DB31_5266</name>
</gene>
<accession>A0A085WRB1</accession>
<dbReference type="EMBL" id="JMCB01000003">
    <property type="protein sequence ID" value="KFE70224.1"/>
    <property type="molecule type" value="Genomic_DNA"/>
</dbReference>
<dbReference type="PROSITE" id="PS51257">
    <property type="entry name" value="PROKAR_LIPOPROTEIN"/>
    <property type="match status" value="1"/>
</dbReference>
<feature type="region of interest" description="Disordered" evidence="1">
    <location>
        <begin position="33"/>
        <end position="57"/>
    </location>
</feature>
<sequence length="319" mass="34782">MYRDTFMPSKKPASRQAWTLLCALALSGCASSRTQVEDVREQPSEVAPRTSELPPDPLNAQRFAAQYPNPNECERQARRYLPLSRDDAWTALKACVDGTPFTSLQALMSGTWSQELRSRPGAAALIAKVVAQRGGSVEGDLRLLNEQRLPIFSLAAAMAQPDTYKGRFILVRAQVGDVRIAEEKPTVWLVEQGLGSVGTEQQVGIASRRDARSTTAGNLTGETTLVGGNVNGSLSKDKTTRDSKTVLRYDNISSDTGREALGRLPKADPFLSPGRDFVILARFDGMRTTSGALDEDDEGPRVPVLSIVSYYIPHPLVVY</sequence>
<evidence type="ECO:0000256" key="1">
    <source>
        <dbReference type="SAM" id="MobiDB-lite"/>
    </source>
</evidence>
<dbReference type="STRING" id="394096.DB31_5266"/>
<dbReference type="PATRIC" id="fig|394096.3.peg.1748"/>
<comment type="caution">
    <text evidence="2">The sequence shown here is derived from an EMBL/GenBank/DDBJ whole genome shotgun (WGS) entry which is preliminary data.</text>
</comment>
<keyword evidence="3" id="KW-1185">Reference proteome</keyword>
<reference evidence="2 3" key="1">
    <citation type="submission" date="2014-04" db="EMBL/GenBank/DDBJ databases">
        <title>Genome assembly of Hyalangium minutum DSM 14724.</title>
        <authorList>
            <person name="Sharma G."/>
            <person name="Subramanian S."/>
        </authorList>
    </citation>
    <scope>NUCLEOTIDE SEQUENCE [LARGE SCALE GENOMIC DNA]</scope>
    <source>
        <strain evidence="2 3">DSM 14724</strain>
    </source>
</reference>